<comment type="caution">
    <text evidence="1">The sequence shown here is derived from an EMBL/GenBank/DDBJ whole genome shotgun (WGS) entry which is preliminary data.</text>
</comment>
<proteinExistence type="predicted"/>
<accession>A0ABV0YJ44</accession>
<dbReference type="Gene3D" id="1.10.418.10">
    <property type="entry name" value="Calponin-like domain"/>
    <property type="match status" value="1"/>
</dbReference>
<evidence type="ECO:0000313" key="1">
    <source>
        <dbReference type="EMBL" id="MEQ2293640.1"/>
    </source>
</evidence>
<protein>
    <submittedName>
        <fullName evidence="1">Uncharacterized protein</fullName>
    </submittedName>
</protein>
<name>A0ABV0YJ44_9TELE</name>
<dbReference type="InterPro" id="IPR036872">
    <property type="entry name" value="CH_dom_sf"/>
</dbReference>
<reference evidence="1 2" key="1">
    <citation type="submission" date="2021-06" db="EMBL/GenBank/DDBJ databases">
        <authorList>
            <person name="Palmer J.M."/>
        </authorList>
    </citation>
    <scope>NUCLEOTIDE SEQUENCE [LARGE SCALE GENOMIC DNA]</scope>
    <source>
        <strain evidence="1 2">AS_MEX2019</strain>
        <tissue evidence="1">Muscle</tissue>
    </source>
</reference>
<keyword evidence="2" id="KW-1185">Reference proteome</keyword>
<organism evidence="1 2">
    <name type="scientific">Ameca splendens</name>
    <dbReference type="NCBI Taxonomy" id="208324"/>
    <lineage>
        <taxon>Eukaryota</taxon>
        <taxon>Metazoa</taxon>
        <taxon>Chordata</taxon>
        <taxon>Craniata</taxon>
        <taxon>Vertebrata</taxon>
        <taxon>Euteleostomi</taxon>
        <taxon>Actinopterygii</taxon>
        <taxon>Neopterygii</taxon>
        <taxon>Teleostei</taxon>
        <taxon>Neoteleostei</taxon>
        <taxon>Acanthomorphata</taxon>
        <taxon>Ovalentaria</taxon>
        <taxon>Atherinomorphae</taxon>
        <taxon>Cyprinodontiformes</taxon>
        <taxon>Goodeidae</taxon>
        <taxon>Ameca</taxon>
    </lineage>
</organism>
<evidence type="ECO:0000313" key="2">
    <source>
        <dbReference type="Proteomes" id="UP001469553"/>
    </source>
</evidence>
<dbReference type="Proteomes" id="UP001469553">
    <property type="component" value="Unassembled WGS sequence"/>
</dbReference>
<dbReference type="EMBL" id="JAHRIP010033584">
    <property type="protein sequence ID" value="MEQ2293640.1"/>
    <property type="molecule type" value="Genomic_DNA"/>
</dbReference>
<dbReference type="SUPFAM" id="SSF47576">
    <property type="entry name" value="Calponin-homology domain, CH-domain"/>
    <property type="match status" value="1"/>
</dbReference>
<gene>
    <name evidence="1" type="ORF">AMECASPLE_035645</name>
</gene>
<sequence>MSQMVTLNLFSLELFNAVNFKVWEKHRVATEKHKTSEPSLMLPIHFSGGLSGGKRGLAESVKVNGCKFLQLHNDPFFPTTETSAKEGLLLWCQRKTAPYKNVNIQNFHIR</sequence>